<reference evidence="1" key="1">
    <citation type="journal article" date="2014" name="Front. Microbiol.">
        <title>High frequency of phylogenetically diverse reductive dehalogenase-homologous genes in deep subseafloor sedimentary metagenomes.</title>
        <authorList>
            <person name="Kawai M."/>
            <person name="Futagami T."/>
            <person name="Toyoda A."/>
            <person name="Takaki Y."/>
            <person name="Nishi S."/>
            <person name="Hori S."/>
            <person name="Arai W."/>
            <person name="Tsubouchi T."/>
            <person name="Morono Y."/>
            <person name="Uchiyama I."/>
            <person name="Ito T."/>
            <person name="Fujiyama A."/>
            <person name="Inagaki F."/>
            <person name="Takami H."/>
        </authorList>
    </citation>
    <scope>NUCLEOTIDE SEQUENCE</scope>
    <source>
        <strain evidence="1">Expedition CK06-06</strain>
    </source>
</reference>
<proteinExistence type="predicted"/>
<accession>X0VHM0</accession>
<evidence type="ECO:0000313" key="1">
    <source>
        <dbReference type="EMBL" id="GAG00021.1"/>
    </source>
</evidence>
<organism evidence="1">
    <name type="scientific">marine sediment metagenome</name>
    <dbReference type="NCBI Taxonomy" id="412755"/>
    <lineage>
        <taxon>unclassified sequences</taxon>
        <taxon>metagenomes</taxon>
        <taxon>ecological metagenomes</taxon>
    </lineage>
</organism>
<comment type="caution">
    <text evidence="1">The sequence shown here is derived from an EMBL/GenBank/DDBJ whole genome shotgun (WGS) entry which is preliminary data.</text>
</comment>
<sequence length="55" mass="6165">AVHVADALEHEVRAAIEGRDVSRLDSDYLARIGLAERLSTWRELYQAVLQEGVSE</sequence>
<dbReference type="EMBL" id="BARS01027619">
    <property type="protein sequence ID" value="GAG00021.1"/>
    <property type="molecule type" value="Genomic_DNA"/>
</dbReference>
<protein>
    <submittedName>
        <fullName evidence="1">Uncharacterized protein</fullName>
    </submittedName>
</protein>
<gene>
    <name evidence="1" type="ORF">S01H1_43359</name>
</gene>
<name>X0VHM0_9ZZZZ</name>
<feature type="non-terminal residue" evidence="1">
    <location>
        <position position="1"/>
    </location>
</feature>
<dbReference type="AlphaFoldDB" id="X0VHM0"/>